<reference evidence="1 2" key="1">
    <citation type="submission" date="2022-05" db="EMBL/GenBank/DDBJ databases">
        <title>Diverse viruses of marine archaea discovered using metagenomics.</title>
        <authorList>
            <person name="Zhou Y."/>
        </authorList>
    </citation>
    <scope>NUCLEOTIDE SEQUENCE [LARGE SCALE GENOMIC DNA]</scope>
    <source>
        <strain evidence="1">YSH_922147</strain>
    </source>
</reference>
<name>A0A976YF13_9CAUD</name>
<protein>
    <submittedName>
        <fullName evidence="1">Uncharacterized protein</fullName>
    </submittedName>
</protein>
<dbReference type="Proteomes" id="UP001156973">
    <property type="component" value="Segment"/>
</dbReference>
<evidence type="ECO:0000313" key="2">
    <source>
        <dbReference type="Proteomes" id="UP001156973"/>
    </source>
</evidence>
<dbReference type="KEGG" id="vg:80544976"/>
<sequence length="106" mass="12197">MTKINPEDISCFSNDEELLDDVDLDIQIHCSSEAQLYKQSILQNQEIVERLRKEIEDIEFDIIKTKGEIRGIGGSLIENDANKHLNNLYEYSAKLNSILKTPTEKE</sequence>
<dbReference type="EMBL" id="ON649701">
    <property type="protein sequence ID" value="UVF62425.1"/>
    <property type="molecule type" value="Genomic_DNA"/>
</dbReference>
<evidence type="ECO:0000313" key="1">
    <source>
        <dbReference type="EMBL" id="UVF62425.1"/>
    </source>
</evidence>
<keyword evidence="2" id="KW-1185">Reference proteome</keyword>
<accession>A0A976YF13</accession>
<proteinExistence type="predicted"/>
<organism evidence="1 2">
    <name type="scientific">Nitrososphaeria virus YSH_922147</name>
    <dbReference type="NCBI Taxonomy" id="3071323"/>
    <lineage>
        <taxon>Viruses</taxon>
        <taxon>Duplodnaviria</taxon>
        <taxon>Heunggongvirae</taxon>
        <taxon>Uroviricota</taxon>
        <taxon>Caudoviricetes</taxon>
        <taxon>Juravirales</taxon>
        <taxon>Yangangviridae</taxon>
        <taxon>Mathaucavirus</taxon>
        <taxon>Mathaucavirus yangshanense</taxon>
    </lineage>
</organism>